<accession>A0A426DGR7</accession>
<feature type="transmembrane region" description="Helical" evidence="1">
    <location>
        <begin position="63"/>
        <end position="96"/>
    </location>
</feature>
<evidence type="ECO:0000313" key="2">
    <source>
        <dbReference type="EMBL" id="RRK31892.1"/>
    </source>
</evidence>
<keyword evidence="3" id="KW-1185">Reference proteome</keyword>
<dbReference type="EMBL" id="RHJS01000002">
    <property type="protein sequence ID" value="RRK31892.1"/>
    <property type="molecule type" value="Genomic_DNA"/>
</dbReference>
<evidence type="ECO:0000313" key="3">
    <source>
        <dbReference type="Proteomes" id="UP000274920"/>
    </source>
</evidence>
<protein>
    <submittedName>
        <fullName evidence="2">DUF3784 domain-containing protein</fullName>
    </submittedName>
</protein>
<comment type="caution">
    <text evidence="2">The sequence shown here is derived from an EMBL/GenBank/DDBJ whole genome shotgun (WGS) entry which is preliminary data.</text>
</comment>
<dbReference type="RefSeq" id="WP_125127475.1">
    <property type="nucleotide sequence ID" value="NZ_RHJS01000002.1"/>
</dbReference>
<name>A0A426DGR7_9FIRM</name>
<evidence type="ECO:0000256" key="1">
    <source>
        <dbReference type="SAM" id="Phobius"/>
    </source>
</evidence>
<sequence>METLKILIVCCLAGSFIFWGMAVLFAVLKGKAAILISGFNTMPREERVQYDRKRMSRDMRNTLALWAIVLAAGGALAYMFTSPGIAVISIIVWLFLFFREVHLDEEKAFGKYKMK</sequence>
<dbReference type="InterPro" id="IPR017259">
    <property type="entry name" value="UCP037672"/>
</dbReference>
<dbReference type="Proteomes" id="UP000274920">
    <property type="component" value="Unassembled WGS sequence"/>
</dbReference>
<keyword evidence="1" id="KW-0472">Membrane</keyword>
<dbReference type="Pfam" id="PF12650">
    <property type="entry name" value="DUF3784"/>
    <property type="match status" value="1"/>
</dbReference>
<feature type="transmembrane region" description="Helical" evidence="1">
    <location>
        <begin position="6"/>
        <end position="28"/>
    </location>
</feature>
<organism evidence="2 3">
    <name type="scientific">Schaedlerella arabinosiphila</name>
    <dbReference type="NCBI Taxonomy" id="2044587"/>
    <lineage>
        <taxon>Bacteria</taxon>
        <taxon>Bacillati</taxon>
        <taxon>Bacillota</taxon>
        <taxon>Clostridia</taxon>
        <taxon>Lachnospirales</taxon>
        <taxon>Lachnospiraceae</taxon>
        <taxon>Schaedlerella</taxon>
    </lineage>
</organism>
<gene>
    <name evidence="2" type="ORF">EBB54_11315</name>
</gene>
<proteinExistence type="predicted"/>
<keyword evidence="1" id="KW-1133">Transmembrane helix</keyword>
<dbReference type="AlphaFoldDB" id="A0A426DGR7"/>
<keyword evidence="1" id="KW-0812">Transmembrane</keyword>
<reference evidence="2" key="1">
    <citation type="submission" date="2018-10" db="EMBL/GenBank/DDBJ databases">
        <title>Schaedlerella arabinophila gen. nov. sp. nov., isolated from the mouse intestinal tract and comparative analysis with the genome of the closely related altered Schaedler flora strain ASF502.</title>
        <authorList>
            <person name="Miyake S."/>
            <person name="Soh M."/>
            <person name="Seedorf H."/>
        </authorList>
    </citation>
    <scope>NUCLEOTIDE SEQUENCE [LARGE SCALE GENOMIC DNA]</scope>
    <source>
        <strain evidence="2">DSM 106076</strain>
    </source>
</reference>